<proteinExistence type="predicted"/>
<reference evidence="1" key="1">
    <citation type="submission" date="2021-03" db="EMBL/GenBank/DDBJ databases">
        <title>Genomic Encyclopedia of Type Strains, Phase IV (KMG-IV): sequencing the most valuable type-strain genomes for metagenomic binning, comparative biology and taxonomic classification.</title>
        <authorList>
            <person name="Goeker M."/>
        </authorList>
    </citation>
    <scope>NUCLEOTIDE SEQUENCE</scope>
    <source>
        <strain evidence="1">DSM 23564</strain>
    </source>
</reference>
<evidence type="ECO:0000313" key="2">
    <source>
        <dbReference type="Proteomes" id="UP000823588"/>
    </source>
</evidence>
<organism evidence="1 2">
    <name type="scientific">Halorubrum alkaliphilum</name>
    <dbReference type="NCBI Taxonomy" id="261290"/>
    <lineage>
        <taxon>Archaea</taxon>
        <taxon>Methanobacteriati</taxon>
        <taxon>Methanobacteriota</taxon>
        <taxon>Stenosarchaea group</taxon>
        <taxon>Halobacteria</taxon>
        <taxon>Halobacteriales</taxon>
        <taxon>Haloferacaceae</taxon>
        <taxon>Halorubrum</taxon>
    </lineage>
</organism>
<comment type="caution">
    <text evidence="1">The sequence shown here is derived from an EMBL/GenBank/DDBJ whole genome shotgun (WGS) entry which is preliminary data.</text>
</comment>
<gene>
    <name evidence="1" type="ORF">J2751_002274</name>
</gene>
<accession>A0A8T4GJP7</accession>
<sequence>MELASEDYEERNVAGRLAETHWKLAKTIKQENGVTGECGEHLDKAAQYYCQTLPRYDGKQGLAKVKRQQGKQHPDDGDEAAARECLEEIATLEGEYDVHLLTDADKRRLDE</sequence>
<dbReference type="AlphaFoldDB" id="A0A8T4GJP7"/>
<dbReference type="EMBL" id="JAGGKQ010000018">
    <property type="protein sequence ID" value="MBP1923235.1"/>
    <property type="molecule type" value="Genomic_DNA"/>
</dbReference>
<evidence type="ECO:0000313" key="1">
    <source>
        <dbReference type="EMBL" id="MBP1923235.1"/>
    </source>
</evidence>
<dbReference type="OrthoDB" id="185336at2157"/>
<dbReference type="Proteomes" id="UP000823588">
    <property type="component" value="Unassembled WGS sequence"/>
</dbReference>
<keyword evidence="2" id="KW-1185">Reference proteome</keyword>
<name>A0A8T4GJP7_9EURY</name>
<protein>
    <submittedName>
        <fullName evidence="1">Uncharacterized protein</fullName>
    </submittedName>
</protein>
<dbReference type="RefSeq" id="WP_209486052.1">
    <property type="nucleotide sequence ID" value="NZ_JAGGKQ010000018.1"/>
</dbReference>